<keyword evidence="8" id="KW-1185">Reference proteome</keyword>
<dbReference type="PROSITE" id="PS50157">
    <property type="entry name" value="ZINC_FINGER_C2H2_2"/>
    <property type="match status" value="3"/>
</dbReference>
<protein>
    <submittedName>
        <fullName evidence="9">Zinc finger protein 79-like isoform X2</fullName>
    </submittedName>
</protein>
<keyword evidence="1" id="KW-0479">Metal-binding</keyword>
<dbReference type="PANTHER" id="PTHR23235">
    <property type="entry name" value="KRUEPPEL-LIKE TRANSCRIPTION FACTOR"/>
    <property type="match status" value="1"/>
</dbReference>
<evidence type="ECO:0000259" key="7">
    <source>
        <dbReference type="PROSITE" id="PS50157"/>
    </source>
</evidence>
<dbReference type="SUPFAM" id="SSF57667">
    <property type="entry name" value="beta-beta-alpha zinc fingers"/>
    <property type="match status" value="2"/>
</dbReference>
<feature type="region of interest" description="Disordered" evidence="6">
    <location>
        <begin position="266"/>
        <end position="334"/>
    </location>
</feature>
<evidence type="ECO:0000256" key="3">
    <source>
        <dbReference type="ARBA" id="ARBA00022771"/>
    </source>
</evidence>
<evidence type="ECO:0000256" key="6">
    <source>
        <dbReference type="SAM" id="MobiDB-lite"/>
    </source>
</evidence>
<feature type="compositionally biased region" description="Low complexity" evidence="6">
    <location>
        <begin position="282"/>
        <end position="291"/>
    </location>
</feature>
<dbReference type="PROSITE" id="PS00028">
    <property type="entry name" value="ZINC_FINGER_C2H2_1"/>
    <property type="match status" value="2"/>
</dbReference>
<keyword evidence="4" id="KW-0862">Zinc</keyword>
<dbReference type="Pfam" id="PF00096">
    <property type="entry name" value="zf-C2H2"/>
    <property type="match status" value="2"/>
</dbReference>
<feature type="domain" description="C2H2-type" evidence="7">
    <location>
        <begin position="413"/>
        <end position="440"/>
    </location>
</feature>
<reference evidence="9" key="1">
    <citation type="submission" date="2025-08" db="UniProtKB">
        <authorList>
            <consortium name="RefSeq"/>
        </authorList>
    </citation>
    <scope>IDENTIFICATION</scope>
    <source>
        <tissue evidence="9">Sperm</tissue>
    </source>
</reference>
<dbReference type="GO" id="GO:0000981">
    <property type="term" value="F:DNA-binding transcription factor activity, RNA polymerase II-specific"/>
    <property type="evidence" value="ECO:0007669"/>
    <property type="project" value="TreeGrafter"/>
</dbReference>
<evidence type="ECO:0000313" key="8">
    <source>
        <dbReference type="Proteomes" id="UP001318040"/>
    </source>
</evidence>
<keyword evidence="3 5" id="KW-0863">Zinc-finger</keyword>
<feature type="compositionally biased region" description="Acidic residues" evidence="6">
    <location>
        <begin position="311"/>
        <end position="324"/>
    </location>
</feature>
<evidence type="ECO:0000256" key="5">
    <source>
        <dbReference type="PROSITE-ProRule" id="PRU00042"/>
    </source>
</evidence>
<dbReference type="InterPro" id="IPR013087">
    <property type="entry name" value="Znf_C2H2_type"/>
</dbReference>
<dbReference type="GO" id="GO:0000978">
    <property type="term" value="F:RNA polymerase II cis-regulatory region sequence-specific DNA binding"/>
    <property type="evidence" value="ECO:0007669"/>
    <property type="project" value="TreeGrafter"/>
</dbReference>
<evidence type="ECO:0000313" key="9">
    <source>
        <dbReference type="RefSeq" id="XP_032826721.1"/>
    </source>
</evidence>
<organism evidence="8 9">
    <name type="scientific">Petromyzon marinus</name>
    <name type="common">Sea lamprey</name>
    <dbReference type="NCBI Taxonomy" id="7757"/>
    <lineage>
        <taxon>Eukaryota</taxon>
        <taxon>Metazoa</taxon>
        <taxon>Chordata</taxon>
        <taxon>Craniata</taxon>
        <taxon>Vertebrata</taxon>
        <taxon>Cyclostomata</taxon>
        <taxon>Hyperoartia</taxon>
        <taxon>Petromyzontiformes</taxon>
        <taxon>Petromyzontidae</taxon>
        <taxon>Petromyzon</taxon>
    </lineage>
</organism>
<dbReference type="FunFam" id="3.30.160.60:FF:002343">
    <property type="entry name" value="Zinc finger protein 33A"/>
    <property type="match status" value="1"/>
</dbReference>
<dbReference type="FunFam" id="3.30.160.60:FF:000690">
    <property type="entry name" value="Zinc finger protein 354C"/>
    <property type="match status" value="1"/>
</dbReference>
<feature type="region of interest" description="Disordered" evidence="6">
    <location>
        <begin position="88"/>
        <end position="118"/>
    </location>
</feature>
<keyword evidence="2" id="KW-0677">Repeat</keyword>
<name>A0AAJ7TYT2_PETMA</name>
<accession>A0AAJ7TYT2</accession>
<dbReference type="SMART" id="SM00355">
    <property type="entry name" value="ZnF_C2H2"/>
    <property type="match status" value="3"/>
</dbReference>
<dbReference type="InterPro" id="IPR036236">
    <property type="entry name" value="Znf_C2H2_sf"/>
</dbReference>
<dbReference type="GO" id="GO:0008270">
    <property type="term" value="F:zinc ion binding"/>
    <property type="evidence" value="ECO:0007669"/>
    <property type="project" value="UniProtKB-KW"/>
</dbReference>
<feature type="region of interest" description="Disordered" evidence="6">
    <location>
        <begin position="457"/>
        <end position="481"/>
    </location>
</feature>
<gene>
    <name evidence="9" type="primary">LOC116951942</name>
</gene>
<feature type="domain" description="C2H2-type" evidence="7">
    <location>
        <begin position="441"/>
        <end position="468"/>
    </location>
</feature>
<dbReference type="Proteomes" id="UP001318040">
    <property type="component" value="Chromosome 44"/>
</dbReference>
<proteinExistence type="predicted"/>
<feature type="domain" description="C2H2-type" evidence="7">
    <location>
        <begin position="385"/>
        <end position="412"/>
    </location>
</feature>
<dbReference type="GeneID" id="116951942"/>
<dbReference type="PANTHER" id="PTHR23235:SF120">
    <property type="entry name" value="KRUPPEL-LIKE FACTOR 15"/>
    <property type="match status" value="1"/>
</dbReference>
<sequence length="481" mass="51337">MAACAVEANPRGDFPAWLAARGMKPTFADAMERELGISDYEELLACAEDAQVTAELLGAARDRLPFALYAVLRRLVLALAPAQRRGRRRRGTIPVAGDNDDEGEERRGSLDEDDEDAGACGPRCEGALASRAVLGSLLDAIVATLSSLSRELLQSAQRFRCLEPALEPGYCGSIGAAASNSPGEKLIDTDMVDDDNVESLADLQHGEIGMNGHAISSQKPCADRAQRANCDLHTSTQTPFLSIKVEQEDETEGDTAAEAAGCRLHAGYSKPPAAEPQVADASSSQHSSSDSNFRVTLLPERDKSGSSPLDCDYDEDKEEEEEDDPCGRSASADEGPCRPEFLGYLDGTALALVDGGLEGPGLGALCRAGVGGVARSGSTSGEASRCCEQCGRYFSCRSKLLVHVRRHTGERPYRCSCCGKTFAQAWNLVRHRRIHAGQKPYECQNCGQAFSQQSELQKHKCQSPSPPPAAVKEEKGGGCAR</sequence>
<evidence type="ECO:0000256" key="1">
    <source>
        <dbReference type="ARBA" id="ARBA00022723"/>
    </source>
</evidence>
<dbReference type="AlphaFoldDB" id="A0AAJ7TYT2"/>
<dbReference type="RefSeq" id="XP_032826721.1">
    <property type="nucleotide sequence ID" value="XM_032970830.1"/>
</dbReference>
<evidence type="ECO:0000256" key="2">
    <source>
        <dbReference type="ARBA" id="ARBA00022737"/>
    </source>
</evidence>
<feature type="compositionally biased region" description="Basic and acidic residues" evidence="6">
    <location>
        <begin position="471"/>
        <end position="481"/>
    </location>
</feature>
<dbReference type="Gene3D" id="3.30.160.60">
    <property type="entry name" value="Classic Zinc Finger"/>
    <property type="match status" value="3"/>
</dbReference>
<evidence type="ECO:0000256" key="4">
    <source>
        <dbReference type="ARBA" id="ARBA00022833"/>
    </source>
</evidence>